<reference evidence="2 3" key="1">
    <citation type="submission" date="2018-03" db="EMBL/GenBank/DDBJ databases">
        <title>Mesoflavibacter sp. HG37 and Mesoflavibacter sp. HG96 sp.nov., two marine bacteria isolated from seawater of Western Pacific Ocean.</title>
        <authorList>
            <person name="Cheng H."/>
            <person name="Wu Y.-H."/>
            <person name="Guo L.-L."/>
            <person name="Xu X.-W."/>
        </authorList>
    </citation>
    <scope>NUCLEOTIDE SEQUENCE [LARGE SCALE GENOMIC DNA]</scope>
    <source>
        <strain evidence="2 3">KCTC 42117</strain>
    </source>
</reference>
<protein>
    <recommendedName>
        <fullName evidence="1">TPM domain-containing protein</fullName>
    </recommendedName>
</protein>
<dbReference type="InterPro" id="IPR007621">
    <property type="entry name" value="TPM_dom"/>
</dbReference>
<dbReference type="OrthoDB" id="9810918at2"/>
<accession>A0A2T1NLZ8</accession>
<dbReference type="AlphaFoldDB" id="A0A2T1NLZ8"/>
<name>A0A2T1NLZ8_9FLAO</name>
<evidence type="ECO:0000313" key="2">
    <source>
        <dbReference type="EMBL" id="PSG93928.1"/>
    </source>
</evidence>
<comment type="caution">
    <text evidence="2">The sequence shown here is derived from an EMBL/GenBank/DDBJ whole genome shotgun (WGS) entry which is preliminary data.</text>
</comment>
<dbReference type="Pfam" id="PF04536">
    <property type="entry name" value="TPM_phosphatase"/>
    <property type="match status" value="1"/>
</dbReference>
<organism evidence="2 3">
    <name type="scientific">Mesoflavibacter zeaxanthinifaciens subsp. sabulilitoris</name>
    <dbReference type="NCBI Taxonomy" id="1520893"/>
    <lineage>
        <taxon>Bacteria</taxon>
        <taxon>Pseudomonadati</taxon>
        <taxon>Bacteroidota</taxon>
        <taxon>Flavobacteriia</taxon>
        <taxon>Flavobacteriales</taxon>
        <taxon>Flavobacteriaceae</taxon>
        <taxon>Mesoflavibacter</taxon>
    </lineage>
</organism>
<proteinExistence type="predicted"/>
<dbReference type="Proteomes" id="UP000238430">
    <property type="component" value="Unassembled WGS sequence"/>
</dbReference>
<evidence type="ECO:0000259" key="1">
    <source>
        <dbReference type="Pfam" id="PF04536"/>
    </source>
</evidence>
<dbReference type="Gene3D" id="3.10.310.50">
    <property type="match status" value="1"/>
</dbReference>
<dbReference type="PANTHER" id="PTHR30373">
    <property type="entry name" value="UPF0603 PROTEIN YGCG"/>
    <property type="match status" value="1"/>
</dbReference>
<dbReference type="RefSeq" id="WP_106676619.1">
    <property type="nucleotide sequence ID" value="NZ_JACHWV010000006.1"/>
</dbReference>
<sequence length="158" mass="17870">MKYFTFVLAFVFCISCKTKPQQTLKHNQAVIQDYANVFSTVEEDSLTNFILNYEKLTTNEICVMTIDSLPANTKALRHATNIAQNLGIGKADKNNGLLLLIAKSDRQVAFATGYGTELILTDSVCYHLIESTLIPNFKNKLYYNGVRQVLDSVKTKWY</sequence>
<feature type="domain" description="TPM" evidence="1">
    <location>
        <begin position="32"/>
        <end position="154"/>
    </location>
</feature>
<dbReference type="PANTHER" id="PTHR30373:SF2">
    <property type="entry name" value="UPF0603 PROTEIN YGCG"/>
    <property type="match status" value="1"/>
</dbReference>
<gene>
    <name evidence="2" type="ORF">C7H61_01780</name>
</gene>
<evidence type="ECO:0000313" key="3">
    <source>
        <dbReference type="Proteomes" id="UP000238430"/>
    </source>
</evidence>
<dbReference type="EMBL" id="PXOT01000014">
    <property type="protein sequence ID" value="PSG93928.1"/>
    <property type="molecule type" value="Genomic_DNA"/>
</dbReference>
<keyword evidence="3" id="KW-1185">Reference proteome</keyword>